<reference evidence="2" key="1">
    <citation type="submission" date="2015-06" db="UniProtKB">
        <authorList>
            <consortium name="EnsemblPlants"/>
        </authorList>
    </citation>
    <scope>IDENTIFICATION</scope>
</reference>
<dbReference type="AlphaFoldDB" id="M8AVR0"/>
<protein>
    <submittedName>
        <fullName evidence="2">Uncharacterized protein</fullName>
    </submittedName>
</protein>
<feature type="compositionally biased region" description="Low complexity" evidence="1">
    <location>
        <begin position="32"/>
        <end position="49"/>
    </location>
</feature>
<evidence type="ECO:0000313" key="2">
    <source>
        <dbReference type="EnsemblPlants" id="EMT08557"/>
    </source>
</evidence>
<dbReference type="EnsemblPlants" id="EMT08557">
    <property type="protein sequence ID" value="EMT08557"/>
    <property type="gene ID" value="F775_43435"/>
</dbReference>
<feature type="region of interest" description="Disordered" evidence="1">
    <location>
        <begin position="29"/>
        <end position="99"/>
    </location>
</feature>
<name>M8AVR0_AEGTA</name>
<feature type="compositionally biased region" description="Low complexity" evidence="1">
    <location>
        <begin position="81"/>
        <end position="90"/>
    </location>
</feature>
<evidence type="ECO:0000256" key="1">
    <source>
        <dbReference type="SAM" id="MobiDB-lite"/>
    </source>
</evidence>
<proteinExistence type="predicted"/>
<accession>M8AVR0</accession>
<organism evidence="2">
    <name type="scientific">Aegilops tauschii</name>
    <name type="common">Tausch's goatgrass</name>
    <name type="synonym">Aegilops squarrosa</name>
    <dbReference type="NCBI Taxonomy" id="37682"/>
    <lineage>
        <taxon>Eukaryota</taxon>
        <taxon>Viridiplantae</taxon>
        <taxon>Streptophyta</taxon>
        <taxon>Embryophyta</taxon>
        <taxon>Tracheophyta</taxon>
        <taxon>Spermatophyta</taxon>
        <taxon>Magnoliopsida</taxon>
        <taxon>Liliopsida</taxon>
        <taxon>Poales</taxon>
        <taxon>Poaceae</taxon>
        <taxon>BOP clade</taxon>
        <taxon>Pooideae</taxon>
        <taxon>Triticodae</taxon>
        <taxon>Triticeae</taxon>
        <taxon>Triticinae</taxon>
        <taxon>Aegilops</taxon>
    </lineage>
</organism>
<sequence length="125" mass="12626">MVAVSSCGCINTRRIDDLLPLLLPCVGEQTSDPRISSASSRARSDGAAADAEENEPEASAGRSTQVLLAAAASGGRGGPYGRRPSSSHGSCAPWNAGPLIAHRPATPSPVCCPVVASQQESIGNS</sequence>